<dbReference type="RefSeq" id="WP_129460868.1">
    <property type="nucleotide sequence ID" value="NZ_SBKN01000002.1"/>
</dbReference>
<keyword evidence="3" id="KW-0998">Cell outer membrane</keyword>
<evidence type="ECO:0000259" key="4">
    <source>
        <dbReference type="Pfam" id="PF14905"/>
    </source>
</evidence>
<keyword evidence="6" id="KW-1185">Reference proteome</keyword>
<keyword evidence="5" id="KW-0675">Receptor</keyword>
<name>A0A4Q1KBC5_9FLAO</name>
<evidence type="ECO:0000256" key="1">
    <source>
        <dbReference type="ARBA" id="ARBA00004442"/>
    </source>
</evidence>
<dbReference type="AlphaFoldDB" id="A0A4Q1KBC5"/>
<feature type="domain" description="Outer membrane protein beta-barrel" evidence="4">
    <location>
        <begin position="382"/>
        <end position="784"/>
    </location>
</feature>
<gene>
    <name evidence="5" type="ORF">EQG61_05310</name>
</gene>
<comment type="caution">
    <text evidence="5">The sequence shown here is derived from an EMBL/GenBank/DDBJ whole genome shotgun (WGS) entry which is preliminary data.</text>
</comment>
<dbReference type="InterPro" id="IPR037066">
    <property type="entry name" value="Plug_dom_sf"/>
</dbReference>
<dbReference type="InterPro" id="IPR008969">
    <property type="entry name" value="CarboxyPept-like_regulatory"/>
</dbReference>
<dbReference type="Pfam" id="PF13620">
    <property type="entry name" value="CarboxypepD_reg"/>
    <property type="match status" value="1"/>
</dbReference>
<dbReference type="OrthoDB" id="8764943at2"/>
<evidence type="ECO:0000313" key="5">
    <source>
        <dbReference type="EMBL" id="RXR23388.1"/>
    </source>
</evidence>
<dbReference type="InterPro" id="IPR036942">
    <property type="entry name" value="Beta-barrel_TonB_sf"/>
</dbReference>
<accession>A0A4Q1KBC5</accession>
<protein>
    <submittedName>
        <fullName evidence="5">TonB-dependent receptor</fullName>
    </submittedName>
</protein>
<evidence type="ECO:0000313" key="6">
    <source>
        <dbReference type="Proteomes" id="UP000289857"/>
    </source>
</evidence>
<evidence type="ECO:0000256" key="3">
    <source>
        <dbReference type="ARBA" id="ARBA00023237"/>
    </source>
</evidence>
<keyword evidence="2" id="KW-0472">Membrane</keyword>
<evidence type="ECO:0000256" key="2">
    <source>
        <dbReference type="ARBA" id="ARBA00023136"/>
    </source>
</evidence>
<dbReference type="Gene3D" id="2.60.40.1120">
    <property type="entry name" value="Carboxypeptidase-like, regulatory domain"/>
    <property type="match status" value="1"/>
</dbReference>
<comment type="subcellular location">
    <subcellularLocation>
        <location evidence="1">Cell outer membrane</location>
    </subcellularLocation>
</comment>
<sequence length="810" mass="90954">METKQNTLQLPFFILFALFSLSFSTYAQTGSLKGTVSSIKEPKLFSASIALFNEKNTLVKAVLSDAEGAFAITRLPVGTYSLKITMVGYEDKIVPGITITDSLVNLGTITLNESAVQLNEVVVKKEKPLVQVLADKTVFNVENTINATGNTGFELLRKAPGVVVDNNDNVIVEGKSGVLFYIDGKQSFLSGSDLTNYLKTIQSADIESIEIITQPSSKFDAAGNAGIVNIKLKRNKNYGTNGTASAGYNYGRYGTSVNSVSLNNRTKKWNSYLNYSNRFGKSYNFMEFERQQNGKVFNSDTKTDYTSNANNVKIGLDFTKNRRNTFGMVLTGNFNNAYGDGRSRTPIRQITSNSIDSILVAQNKAHNKNYNLYANINYRFQDTTGVSLSTDLDLGRFNSDRNTFLPNYYYNPSETVILSSIINSQYTPVTIDVGSLKSDYEQRLWKGKLGAGFKTSLVETENTFDVYNYQSGQPVYNTTLSNRFNYKENINALYVNYNRMIKKFNFQLGLRMENTNSDGNLTSTQQNNDTRVRRHYTDLFPSGGITYNQNESNSWAVTYSRRIERPSYNSLNPFEYQIDELSVSKGNPFLQPQYVHNIKASHTYKYKLNTSLSYSYVSDFFAQVTEAVGQNKSRMTTKNVANQETINLGISYPFTVKNWWSVYLSVNAFRSKYIPTDPSFTGITQETLNIYGQNNFKLPKGINLEVSGWFNSPSVWGGTYRTASLGSLDMAVQKKFLKDKMTLRLAVSDIFYTSPWTGKTEFANVIINGRGGSDSRQVRFSLAYNFGNDQVKKVQNRSTGVEDEKNRIGG</sequence>
<dbReference type="Gene3D" id="2.170.130.10">
    <property type="entry name" value="TonB-dependent receptor, plug domain"/>
    <property type="match status" value="1"/>
</dbReference>
<reference evidence="6" key="1">
    <citation type="submission" date="2019-01" db="EMBL/GenBank/DDBJ databases">
        <title>Cytophagaceae bacterium strain CAR-16.</title>
        <authorList>
            <person name="Chen W.-M."/>
        </authorList>
    </citation>
    <scope>NUCLEOTIDE SEQUENCE [LARGE SCALE GENOMIC DNA]</scope>
    <source>
        <strain evidence="6">WWJ-16</strain>
    </source>
</reference>
<dbReference type="PANTHER" id="PTHR40980">
    <property type="entry name" value="PLUG DOMAIN-CONTAINING PROTEIN"/>
    <property type="match status" value="1"/>
</dbReference>
<dbReference type="Proteomes" id="UP000289857">
    <property type="component" value="Unassembled WGS sequence"/>
</dbReference>
<dbReference type="SUPFAM" id="SSF49464">
    <property type="entry name" value="Carboxypeptidase regulatory domain-like"/>
    <property type="match status" value="1"/>
</dbReference>
<dbReference type="SUPFAM" id="SSF56935">
    <property type="entry name" value="Porins"/>
    <property type="match status" value="1"/>
</dbReference>
<proteinExistence type="predicted"/>
<dbReference type="Pfam" id="PF14905">
    <property type="entry name" value="OMP_b-brl_3"/>
    <property type="match status" value="1"/>
</dbReference>
<dbReference type="EMBL" id="SBKN01000002">
    <property type="protein sequence ID" value="RXR23388.1"/>
    <property type="molecule type" value="Genomic_DNA"/>
</dbReference>
<dbReference type="InterPro" id="IPR041700">
    <property type="entry name" value="OMP_b-brl_3"/>
</dbReference>
<organism evidence="5 6">
    <name type="scientific">Flavobacterium stagni</name>
    <dbReference type="NCBI Taxonomy" id="2506421"/>
    <lineage>
        <taxon>Bacteria</taxon>
        <taxon>Pseudomonadati</taxon>
        <taxon>Bacteroidota</taxon>
        <taxon>Flavobacteriia</taxon>
        <taxon>Flavobacteriales</taxon>
        <taxon>Flavobacteriaceae</taxon>
        <taxon>Flavobacterium</taxon>
    </lineage>
</organism>
<dbReference type="GO" id="GO:0009279">
    <property type="term" value="C:cell outer membrane"/>
    <property type="evidence" value="ECO:0007669"/>
    <property type="project" value="UniProtKB-SubCell"/>
</dbReference>
<dbReference type="Gene3D" id="2.40.170.20">
    <property type="entry name" value="TonB-dependent receptor, beta-barrel domain"/>
    <property type="match status" value="1"/>
</dbReference>
<dbReference type="PANTHER" id="PTHR40980:SF4">
    <property type="entry name" value="TONB-DEPENDENT RECEPTOR-LIKE BETA-BARREL DOMAIN-CONTAINING PROTEIN"/>
    <property type="match status" value="1"/>
</dbReference>